<comment type="caution">
    <text evidence="2">The sequence shown here is derived from an EMBL/GenBank/DDBJ whole genome shotgun (WGS) entry which is preliminary data.</text>
</comment>
<protein>
    <submittedName>
        <fullName evidence="2">ATP-binding protein</fullName>
    </submittedName>
</protein>
<name>A0A3D4SW37_9CORY</name>
<dbReference type="AlphaFoldDB" id="A0A3D4SW37"/>
<proteinExistence type="predicted"/>
<evidence type="ECO:0000313" key="2">
    <source>
        <dbReference type="EMBL" id="HCT13489.1"/>
    </source>
</evidence>
<feature type="domain" description="Schlafen group 3-like DNA/RNA helicase" evidence="1">
    <location>
        <begin position="2"/>
        <end position="56"/>
    </location>
</feature>
<keyword evidence="2" id="KW-0547">Nucleotide-binding</keyword>
<keyword evidence="2" id="KW-0067">ATP-binding</keyword>
<sequence>DLVWRGGGFRTVRAANQDPELKKKSVTDHDFDVLVRHVYKVLLTRGMQGTVIYAVDKQTRDVLKHLVGQEAGR</sequence>
<organism evidence="2 3">
    <name type="scientific">Corynebacterium nuruki</name>
    <dbReference type="NCBI Taxonomy" id="1032851"/>
    <lineage>
        <taxon>Bacteria</taxon>
        <taxon>Bacillati</taxon>
        <taxon>Actinomycetota</taxon>
        <taxon>Actinomycetes</taxon>
        <taxon>Mycobacteriales</taxon>
        <taxon>Corynebacteriaceae</taxon>
        <taxon>Corynebacterium</taxon>
    </lineage>
</organism>
<evidence type="ECO:0000259" key="1">
    <source>
        <dbReference type="Pfam" id="PF09848"/>
    </source>
</evidence>
<dbReference type="InterPro" id="IPR018647">
    <property type="entry name" value="SLFN_3-like_DNA/RNA_helicase"/>
</dbReference>
<dbReference type="Proteomes" id="UP000261739">
    <property type="component" value="Unassembled WGS sequence"/>
</dbReference>
<feature type="non-terminal residue" evidence="2">
    <location>
        <position position="1"/>
    </location>
</feature>
<accession>A0A3D4SW37</accession>
<dbReference type="EMBL" id="DQID01000038">
    <property type="protein sequence ID" value="HCT13489.1"/>
    <property type="molecule type" value="Genomic_DNA"/>
</dbReference>
<evidence type="ECO:0000313" key="3">
    <source>
        <dbReference type="Proteomes" id="UP000261739"/>
    </source>
</evidence>
<dbReference type="Pfam" id="PF09848">
    <property type="entry name" value="SLFN-g3_helicase"/>
    <property type="match status" value="1"/>
</dbReference>
<gene>
    <name evidence="2" type="ORF">DIW82_01480</name>
</gene>
<dbReference type="GO" id="GO:0005524">
    <property type="term" value="F:ATP binding"/>
    <property type="evidence" value="ECO:0007669"/>
    <property type="project" value="UniProtKB-KW"/>
</dbReference>
<reference evidence="2 3" key="1">
    <citation type="journal article" date="2018" name="Nat. Biotechnol.">
        <title>A standardized bacterial taxonomy based on genome phylogeny substantially revises the tree of life.</title>
        <authorList>
            <person name="Parks D.H."/>
            <person name="Chuvochina M."/>
            <person name="Waite D.W."/>
            <person name="Rinke C."/>
            <person name="Skarshewski A."/>
            <person name="Chaumeil P.A."/>
            <person name="Hugenholtz P."/>
        </authorList>
    </citation>
    <scope>NUCLEOTIDE SEQUENCE [LARGE SCALE GENOMIC DNA]</scope>
    <source>
        <strain evidence="2">UBA11247</strain>
    </source>
</reference>